<accession>A0A1X4GJL5</accession>
<dbReference type="NCBIfam" id="NF004837">
    <property type="entry name" value="PRK06187.1"/>
    <property type="match status" value="1"/>
</dbReference>
<feature type="domain" description="AMP-binding enzyme C-terminal" evidence="4">
    <location>
        <begin position="449"/>
        <end position="524"/>
    </location>
</feature>
<dbReference type="Pfam" id="PF00501">
    <property type="entry name" value="AMP-binding"/>
    <property type="match status" value="1"/>
</dbReference>
<proteinExistence type="inferred from homology"/>
<dbReference type="Gene3D" id="3.30.300.30">
    <property type="match status" value="1"/>
</dbReference>
<dbReference type="InterPro" id="IPR025110">
    <property type="entry name" value="AMP-bd_C"/>
</dbReference>
<name>A0A1X4GJL5_HALEZ</name>
<organism evidence="5 6">
    <name type="scientific">Halorubrum ezzemoulense DSM 17463</name>
    <dbReference type="NCBI Taxonomy" id="1121945"/>
    <lineage>
        <taxon>Archaea</taxon>
        <taxon>Methanobacteriati</taxon>
        <taxon>Methanobacteriota</taxon>
        <taxon>Stenosarchaea group</taxon>
        <taxon>Halobacteria</taxon>
        <taxon>Halobacteriales</taxon>
        <taxon>Haloferacaceae</taxon>
        <taxon>Halorubrum</taxon>
    </lineage>
</organism>
<dbReference type="InterPro" id="IPR050237">
    <property type="entry name" value="ATP-dep_AMP-bd_enzyme"/>
</dbReference>
<dbReference type="GO" id="GO:0016877">
    <property type="term" value="F:ligase activity, forming carbon-sulfur bonds"/>
    <property type="evidence" value="ECO:0007669"/>
    <property type="project" value="UniProtKB-ARBA"/>
</dbReference>
<dbReference type="STRING" id="1121945.GCA_000421805_03078"/>
<dbReference type="InterPro" id="IPR045851">
    <property type="entry name" value="AMP-bd_C_sf"/>
</dbReference>
<dbReference type="InterPro" id="IPR020845">
    <property type="entry name" value="AMP-binding_CS"/>
</dbReference>
<reference evidence="5 6" key="1">
    <citation type="submission" date="2017-04" db="EMBL/GenBank/DDBJ databases">
        <title>MLSA of the genus Halorubrum.</title>
        <authorList>
            <person name="De La Haba R."/>
            <person name="Sanchez-Porro C."/>
            <person name="Infante-Dominguez C."/>
            <person name="Ventosa A."/>
        </authorList>
    </citation>
    <scope>NUCLEOTIDE SEQUENCE [LARGE SCALE GENOMIC DNA]</scope>
    <source>
        <strain evidence="5 6">DSM 17463</strain>
    </source>
</reference>
<dbReference type="Pfam" id="PF13193">
    <property type="entry name" value="AMP-binding_C"/>
    <property type="match status" value="1"/>
</dbReference>
<dbReference type="EMBL" id="NEDJ01000055">
    <property type="protein sequence ID" value="OSO97207.1"/>
    <property type="molecule type" value="Genomic_DNA"/>
</dbReference>
<evidence type="ECO:0000313" key="6">
    <source>
        <dbReference type="Proteomes" id="UP000193587"/>
    </source>
</evidence>
<dbReference type="PANTHER" id="PTHR43767">
    <property type="entry name" value="LONG-CHAIN-FATTY-ACID--COA LIGASE"/>
    <property type="match status" value="1"/>
</dbReference>
<protein>
    <submittedName>
        <fullName evidence="5">Fatty-acid--CoA ligase</fullName>
    </submittedName>
</protein>
<evidence type="ECO:0000259" key="3">
    <source>
        <dbReference type="Pfam" id="PF00501"/>
    </source>
</evidence>
<dbReference type="InterPro" id="IPR042099">
    <property type="entry name" value="ANL_N_sf"/>
</dbReference>
<comment type="similarity">
    <text evidence="1">Belongs to the ATP-dependent AMP-binding enzyme family.</text>
</comment>
<dbReference type="PANTHER" id="PTHR43767:SF11">
    <property type="entry name" value="MEDIUM-CHAIN-FATTY-ACID--COA LIGASE"/>
    <property type="match status" value="1"/>
</dbReference>
<sequence>MPEELTLRPFFWRATRLFPETEVVSRTHDGIDRYTYADFGDRVRRLAAALADLGVTSGDRVGTLGWNTHRHLEAYYAVPLSGAQLHTVNLLLQDDNVEYIVNDAADDVLIVDRDAVAILDRLWDRIEGVREVVVMDDTVPKTEADLPLSAFEDLIADTDPIASWPPLSEDDPAGMCYTSGTTGKPKGVEYTHKMLYAHAMMVMTPAALNVAEDDVVMPVVPMFHVNSWEFPYAVTMAGAKQVYPGPSPDPADLVNLIESEEVTLTAGVPTVWIDVLDHLDEHGGDLSSLERIIVGGSAAPREVMRRYEDEYEVTIEHAWGMTETMSIGSVSRPTSGTATDGREAALDKRAKQGLLSPGLEMQVVGDDGESVAWDGEAFGELLVRGPTVVGEYYNRPEANETDFVEADDGGSRWLRTGDIATVDEDGYIEVVDRAKDVIKSGGEWISSIELENALMAHSDIAEAVVIAAPHERWQERPLAFVVPKAGCEIDVESVRTFLQEEFPRWWLPDDVQIREEIPKTATGKFDKKTLRETIEEPELPYAPGDGGGQ</sequence>
<gene>
    <name evidence="5" type="ORF">B9H04_13415</name>
</gene>
<evidence type="ECO:0000256" key="2">
    <source>
        <dbReference type="ARBA" id="ARBA00022598"/>
    </source>
</evidence>
<evidence type="ECO:0000259" key="4">
    <source>
        <dbReference type="Pfam" id="PF13193"/>
    </source>
</evidence>
<dbReference type="PROSITE" id="PS00455">
    <property type="entry name" value="AMP_BINDING"/>
    <property type="match status" value="1"/>
</dbReference>
<keyword evidence="2 5" id="KW-0436">Ligase</keyword>
<evidence type="ECO:0000313" key="5">
    <source>
        <dbReference type="EMBL" id="OSO97207.1"/>
    </source>
</evidence>
<evidence type="ECO:0000256" key="1">
    <source>
        <dbReference type="ARBA" id="ARBA00006432"/>
    </source>
</evidence>
<dbReference type="CDD" id="cd12119">
    <property type="entry name" value="ttLC_FACS_AlkK_like"/>
    <property type="match status" value="1"/>
</dbReference>
<dbReference type="Gene3D" id="3.40.50.12780">
    <property type="entry name" value="N-terminal domain of ligase-like"/>
    <property type="match status" value="1"/>
</dbReference>
<dbReference type="FunFam" id="3.30.300.30:FF:000008">
    <property type="entry name" value="2,3-dihydroxybenzoate-AMP ligase"/>
    <property type="match status" value="1"/>
</dbReference>
<dbReference type="AlphaFoldDB" id="A0A1X4GJL5"/>
<dbReference type="Proteomes" id="UP000193587">
    <property type="component" value="Unassembled WGS sequence"/>
</dbReference>
<dbReference type="InterPro" id="IPR000873">
    <property type="entry name" value="AMP-dep_synth/lig_dom"/>
</dbReference>
<dbReference type="RefSeq" id="WP_049933135.1">
    <property type="nucleotide sequence ID" value="NZ_ATXS01000025.1"/>
</dbReference>
<feature type="domain" description="AMP-dependent synthetase/ligase" evidence="3">
    <location>
        <begin position="12"/>
        <end position="393"/>
    </location>
</feature>
<comment type="caution">
    <text evidence="5">The sequence shown here is derived from an EMBL/GenBank/DDBJ whole genome shotgun (WGS) entry which is preliminary data.</text>
</comment>
<dbReference type="SUPFAM" id="SSF56801">
    <property type="entry name" value="Acetyl-CoA synthetase-like"/>
    <property type="match status" value="1"/>
</dbReference>